<evidence type="ECO:0000313" key="2">
    <source>
        <dbReference type="EMBL" id="GIJ44531.1"/>
    </source>
</evidence>
<dbReference type="RefSeq" id="WP_203898103.1">
    <property type="nucleotide sequence ID" value="NZ_BOPF01000004.1"/>
</dbReference>
<evidence type="ECO:0000259" key="1">
    <source>
        <dbReference type="Pfam" id="PF08242"/>
    </source>
</evidence>
<gene>
    <name evidence="2" type="ORF">Val02_14170</name>
</gene>
<dbReference type="AlphaFoldDB" id="A0A8J4DP49"/>
<sequence>MTHDHLSELLDLDAEVLHAHITELTGWIRSRAGTVEDVLDLGAGTGTGTFALLREFPRSKVTAVDADPEMLERLAAKARSLDLAERVRTVPADLDTGWPDLSPVDVAWASASMHHMADPDATLARVHATLRPGGIFAVVELNSFPRFLPTSVGDGLEDRVNAVVDAERARRHVHIDTDWPAHFVKAGFAVEEERTFALSIEPPVPAVARRYAEVTLQRIRHGIGELLDPRDAAALDALLDPGRPESVQRRDDLSVRTTRHAWLLRRA</sequence>
<dbReference type="Proteomes" id="UP000619260">
    <property type="component" value="Unassembled WGS sequence"/>
</dbReference>
<dbReference type="InterPro" id="IPR029063">
    <property type="entry name" value="SAM-dependent_MTases_sf"/>
</dbReference>
<dbReference type="Pfam" id="PF08242">
    <property type="entry name" value="Methyltransf_12"/>
    <property type="match status" value="1"/>
</dbReference>
<reference evidence="2" key="1">
    <citation type="submission" date="2021-01" db="EMBL/GenBank/DDBJ databases">
        <title>Whole genome shotgun sequence of Virgisporangium aliadipatigenens NBRC 105644.</title>
        <authorList>
            <person name="Komaki H."/>
            <person name="Tamura T."/>
        </authorList>
    </citation>
    <scope>NUCLEOTIDE SEQUENCE</scope>
    <source>
        <strain evidence="2">NBRC 105644</strain>
    </source>
</reference>
<feature type="domain" description="Methyltransferase type 12" evidence="1">
    <location>
        <begin position="39"/>
        <end position="136"/>
    </location>
</feature>
<dbReference type="PANTHER" id="PTHR43591">
    <property type="entry name" value="METHYLTRANSFERASE"/>
    <property type="match status" value="1"/>
</dbReference>
<dbReference type="PANTHER" id="PTHR43591:SF24">
    <property type="entry name" value="2-METHOXY-6-POLYPRENYL-1,4-BENZOQUINOL METHYLASE, MITOCHONDRIAL"/>
    <property type="match status" value="1"/>
</dbReference>
<dbReference type="EMBL" id="BOPF01000004">
    <property type="protein sequence ID" value="GIJ44531.1"/>
    <property type="molecule type" value="Genomic_DNA"/>
</dbReference>
<accession>A0A8J4DP49</accession>
<dbReference type="Gene3D" id="3.40.50.150">
    <property type="entry name" value="Vaccinia Virus protein VP39"/>
    <property type="match status" value="1"/>
</dbReference>
<dbReference type="InterPro" id="IPR013217">
    <property type="entry name" value="Methyltransf_12"/>
</dbReference>
<dbReference type="CDD" id="cd02440">
    <property type="entry name" value="AdoMet_MTases"/>
    <property type="match status" value="1"/>
</dbReference>
<protein>
    <recommendedName>
        <fullName evidence="1">Methyltransferase type 12 domain-containing protein</fullName>
    </recommendedName>
</protein>
<name>A0A8J4DP49_9ACTN</name>
<keyword evidence="3" id="KW-1185">Reference proteome</keyword>
<organism evidence="2 3">
    <name type="scientific">Virgisporangium aliadipatigenens</name>
    <dbReference type="NCBI Taxonomy" id="741659"/>
    <lineage>
        <taxon>Bacteria</taxon>
        <taxon>Bacillati</taxon>
        <taxon>Actinomycetota</taxon>
        <taxon>Actinomycetes</taxon>
        <taxon>Micromonosporales</taxon>
        <taxon>Micromonosporaceae</taxon>
        <taxon>Virgisporangium</taxon>
    </lineage>
</organism>
<dbReference type="SUPFAM" id="SSF53335">
    <property type="entry name" value="S-adenosyl-L-methionine-dependent methyltransferases"/>
    <property type="match status" value="1"/>
</dbReference>
<dbReference type="GO" id="GO:0008168">
    <property type="term" value="F:methyltransferase activity"/>
    <property type="evidence" value="ECO:0007669"/>
    <property type="project" value="TreeGrafter"/>
</dbReference>
<comment type="caution">
    <text evidence="2">The sequence shown here is derived from an EMBL/GenBank/DDBJ whole genome shotgun (WGS) entry which is preliminary data.</text>
</comment>
<proteinExistence type="predicted"/>
<evidence type="ECO:0000313" key="3">
    <source>
        <dbReference type="Proteomes" id="UP000619260"/>
    </source>
</evidence>